<reference evidence="1" key="2">
    <citation type="journal article" date="2023" name="Int. J. Mol. Sci.">
        <title>De Novo Assembly and Annotation of 11 Diverse Shrub Willow (Salix) Genomes Reveals Novel Gene Organization in Sex-Linked Regions.</title>
        <authorList>
            <person name="Hyden B."/>
            <person name="Feng K."/>
            <person name="Yates T.B."/>
            <person name="Jawdy S."/>
            <person name="Cereghino C."/>
            <person name="Smart L.B."/>
            <person name="Muchero W."/>
        </authorList>
    </citation>
    <scope>NUCLEOTIDE SEQUENCE</scope>
    <source>
        <tissue evidence="1">Shoot tip</tissue>
    </source>
</reference>
<reference evidence="1" key="1">
    <citation type="submission" date="2022-11" db="EMBL/GenBank/DDBJ databases">
        <authorList>
            <person name="Hyden B.L."/>
            <person name="Feng K."/>
            <person name="Yates T."/>
            <person name="Jawdy S."/>
            <person name="Smart L.B."/>
            <person name="Muchero W."/>
        </authorList>
    </citation>
    <scope>NUCLEOTIDE SEQUENCE</scope>
    <source>
        <tissue evidence="1">Shoot tip</tissue>
    </source>
</reference>
<organism evidence="1 2">
    <name type="scientific">Salix purpurea</name>
    <name type="common">Purple osier willow</name>
    <dbReference type="NCBI Taxonomy" id="77065"/>
    <lineage>
        <taxon>Eukaryota</taxon>
        <taxon>Viridiplantae</taxon>
        <taxon>Streptophyta</taxon>
        <taxon>Embryophyta</taxon>
        <taxon>Tracheophyta</taxon>
        <taxon>Spermatophyta</taxon>
        <taxon>Magnoliopsida</taxon>
        <taxon>eudicotyledons</taxon>
        <taxon>Gunneridae</taxon>
        <taxon>Pentapetalae</taxon>
        <taxon>rosids</taxon>
        <taxon>fabids</taxon>
        <taxon>Malpighiales</taxon>
        <taxon>Salicaceae</taxon>
        <taxon>Saliceae</taxon>
        <taxon>Salix</taxon>
    </lineage>
</organism>
<name>A0A9Q0PEW9_SALPP</name>
<dbReference type="GO" id="GO:0043190">
    <property type="term" value="C:ATP-binding cassette (ABC) transporter complex"/>
    <property type="evidence" value="ECO:0007669"/>
    <property type="project" value="InterPro"/>
</dbReference>
<dbReference type="Proteomes" id="UP001151532">
    <property type="component" value="Chromosome 2"/>
</dbReference>
<dbReference type="EMBL" id="JAPFFK010000019">
    <property type="protein sequence ID" value="KAJ6686953.1"/>
    <property type="molecule type" value="Genomic_DNA"/>
</dbReference>
<proteinExistence type="predicted"/>
<protein>
    <submittedName>
        <fullName evidence="1">ABC TRANSPORTER PERMEASE PROTEIN-RELATED</fullName>
    </submittedName>
</protein>
<dbReference type="GO" id="GO:0005548">
    <property type="term" value="F:phospholipid transporter activity"/>
    <property type="evidence" value="ECO:0007669"/>
    <property type="project" value="TreeGrafter"/>
</dbReference>
<dbReference type="OrthoDB" id="6500128at2759"/>
<sequence>MQTASQLHSIFYCSNKRSYLKPNGWMKTKSMNFSQLGFSRHCQMYKFTSPVQQTKLFVMPNMDDGHLSVPMSILEEDTNTNHAPSSGGEKFLSKWSPPRYLWRGLSVFVLAGSGNYQEFNGKKSTGEILFSSWRELGRDQWGSVS</sequence>
<keyword evidence="2" id="KW-1185">Reference proteome</keyword>
<evidence type="ECO:0000313" key="1">
    <source>
        <dbReference type="EMBL" id="KAJ6686953.1"/>
    </source>
</evidence>
<comment type="caution">
    <text evidence="1">The sequence shown here is derived from an EMBL/GenBank/DDBJ whole genome shotgun (WGS) entry which is preliminary data.</text>
</comment>
<dbReference type="InterPro" id="IPR030802">
    <property type="entry name" value="Permease_MalE"/>
</dbReference>
<dbReference type="PANTHER" id="PTHR30188:SF4">
    <property type="entry name" value="PROTEIN TRIGALACTOSYLDIACYLGLYCEROL 1, CHLOROPLASTIC"/>
    <property type="match status" value="1"/>
</dbReference>
<dbReference type="PANTHER" id="PTHR30188">
    <property type="entry name" value="ABC TRANSPORTER PERMEASE PROTEIN-RELATED"/>
    <property type="match status" value="1"/>
</dbReference>
<evidence type="ECO:0000313" key="2">
    <source>
        <dbReference type="Proteomes" id="UP001151532"/>
    </source>
</evidence>
<dbReference type="AlphaFoldDB" id="A0A9Q0PEW9"/>
<accession>A0A9Q0PEW9</accession>
<gene>
    <name evidence="1" type="ORF">OIU79_016656</name>
</gene>